<evidence type="ECO:0000256" key="1">
    <source>
        <dbReference type="ARBA" id="ARBA00004123"/>
    </source>
</evidence>
<reference evidence="9 10" key="1">
    <citation type="submission" date="2019-03" db="EMBL/GenBank/DDBJ databases">
        <title>Sequencing 23 genomes of Wallemia ichthyophaga.</title>
        <authorList>
            <person name="Gostincar C."/>
        </authorList>
    </citation>
    <scope>NUCLEOTIDE SEQUENCE [LARGE SCALE GENOMIC DNA]</scope>
    <source>
        <strain evidence="9 10">EXF-5753</strain>
    </source>
</reference>
<evidence type="ECO:0000256" key="5">
    <source>
        <dbReference type="ARBA" id="ARBA00023204"/>
    </source>
</evidence>
<dbReference type="GO" id="GO:0070522">
    <property type="term" value="C:ERCC4-ERCC1 complex"/>
    <property type="evidence" value="ECO:0007669"/>
    <property type="project" value="TreeGrafter"/>
</dbReference>
<dbReference type="OrthoDB" id="10262814at2759"/>
<dbReference type="PANTHER" id="PTHR12749">
    <property type="entry name" value="EXCISION REPAIR CROSS-COMPLEMENTING 1 ERCC1"/>
    <property type="match status" value="1"/>
</dbReference>
<dbReference type="AlphaFoldDB" id="A0A4T0FCE4"/>
<comment type="similarity">
    <text evidence="2">Belongs to the ERCC1/RAD10/SWI10 family.</text>
</comment>
<evidence type="ECO:0000256" key="4">
    <source>
        <dbReference type="ARBA" id="ARBA00023125"/>
    </source>
</evidence>
<gene>
    <name evidence="9" type="ORF">E3P99_03987</name>
</gene>
<proteinExistence type="inferred from homology"/>
<feature type="compositionally biased region" description="Basic and acidic residues" evidence="7">
    <location>
        <begin position="289"/>
        <end position="298"/>
    </location>
</feature>
<dbReference type="NCBIfam" id="TIGR00597">
    <property type="entry name" value="rad10"/>
    <property type="match status" value="1"/>
</dbReference>
<feature type="compositionally biased region" description="Low complexity" evidence="7">
    <location>
        <begin position="269"/>
        <end position="283"/>
    </location>
</feature>
<sequence>MDLTWRSRLNAGDGARQQQPASAQNTAQNSTPNAAPNTAQTTQSPKRAIPNSKNAVLVNSCQVEVRNVSWEYADIVPDYVAGSSTGILFLSLRYHRLHPEYVHTRIERLGAMYQLRILLLMCDVADSEASIKEVTKTCLINNMTVVVAWSPQQAGHYLSLYLQLDNKPPDSLKEKTPTDYQSIVNNALTSIKGVNKTDVYQLLTRFGVGRGDNWRKLNSHITQSVKNIIKASPDELSKCPGFGDVKVRRMQEAFNYSFKVGFKEQPASGTTADTAAATGSSGTLPTNADGKESQQREADGEDEIDLLDSDEDALNEVAANFDNPQQKAGQSDQQEQEKEQEKDQAQPHRTPPQPRSHPEEEIDLLDSDEDALDQVAANFEY</sequence>
<dbReference type="GO" id="GO:0000110">
    <property type="term" value="C:nucleotide-excision repair factor 1 complex"/>
    <property type="evidence" value="ECO:0007669"/>
    <property type="project" value="TreeGrafter"/>
</dbReference>
<dbReference type="Gene3D" id="1.10.150.20">
    <property type="entry name" value="5' to 3' exonuclease, C-terminal subdomain"/>
    <property type="match status" value="2"/>
</dbReference>
<dbReference type="Gene3D" id="3.40.50.10130">
    <property type="match status" value="1"/>
</dbReference>
<dbReference type="SUPFAM" id="SSF52980">
    <property type="entry name" value="Restriction endonuclease-like"/>
    <property type="match status" value="1"/>
</dbReference>
<dbReference type="GO" id="GO:0006312">
    <property type="term" value="P:mitotic recombination"/>
    <property type="evidence" value="ECO:0007669"/>
    <property type="project" value="TreeGrafter"/>
</dbReference>
<evidence type="ECO:0000313" key="9">
    <source>
        <dbReference type="EMBL" id="TIA85480.1"/>
    </source>
</evidence>
<organism evidence="9 10">
    <name type="scientific">Wallemia hederae</name>
    <dbReference type="NCBI Taxonomy" id="1540922"/>
    <lineage>
        <taxon>Eukaryota</taxon>
        <taxon>Fungi</taxon>
        <taxon>Dikarya</taxon>
        <taxon>Basidiomycota</taxon>
        <taxon>Wallemiomycotina</taxon>
        <taxon>Wallemiomycetes</taxon>
        <taxon>Wallemiales</taxon>
        <taxon>Wallemiaceae</taxon>
        <taxon>Wallemia</taxon>
    </lineage>
</organism>
<dbReference type="SUPFAM" id="SSF47781">
    <property type="entry name" value="RuvA domain 2-like"/>
    <property type="match status" value="1"/>
</dbReference>
<dbReference type="CDD" id="cd22325">
    <property type="entry name" value="ERCC1_C-like"/>
    <property type="match status" value="1"/>
</dbReference>
<dbReference type="GO" id="GO:0070914">
    <property type="term" value="P:UV-damage excision repair"/>
    <property type="evidence" value="ECO:0007669"/>
    <property type="project" value="TreeGrafter"/>
</dbReference>
<dbReference type="Pfam" id="PF03834">
    <property type="entry name" value="Rad10"/>
    <property type="match status" value="1"/>
</dbReference>
<evidence type="ECO:0000256" key="6">
    <source>
        <dbReference type="ARBA" id="ARBA00023242"/>
    </source>
</evidence>
<evidence type="ECO:0000256" key="7">
    <source>
        <dbReference type="SAM" id="MobiDB-lite"/>
    </source>
</evidence>
<feature type="compositionally biased region" description="Basic and acidic residues" evidence="7">
    <location>
        <begin position="335"/>
        <end position="346"/>
    </location>
</feature>
<keyword evidence="10" id="KW-1185">Reference proteome</keyword>
<dbReference type="Proteomes" id="UP000310189">
    <property type="component" value="Unassembled WGS sequence"/>
</dbReference>
<keyword evidence="4" id="KW-0238">DNA-binding</keyword>
<accession>A0A4T0FCE4</accession>
<dbReference type="GO" id="GO:0003697">
    <property type="term" value="F:single-stranded DNA binding"/>
    <property type="evidence" value="ECO:0007669"/>
    <property type="project" value="TreeGrafter"/>
</dbReference>
<feature type="compositionally biased region" description="Low complexity" evidence="7">
    <location>
        <begin position="23"/>
        <end position="45"/>
    </location>
</feature>
<feature type="compositionally biased region" description="Acidic residues" evidence="7">
    <location>
        <begin position="360"/>
        <end position="372"/>
    </location>
</feature>
<keyword evidence="6" id="KW-0539">Nucleus</keyword>
<comment type="caution">
    <text evidence="9">The sequence shown here is derived from an EMBL/GenBank/DDBJ whole genome shotgun (WGS) entry which is preliminary data.</text>
</comment>
<name>A0A4T0FCE4_9BASI</name>
<dbReference type="FunFam" id="3.40.50.10130:FF:000001">
    <property type="entry name" value="DNA excision repair protein ERCC-1"/>
    <property type="match status" value="1"/>
</dbReference>
<dbReference type="EMBL" id="SPNW01000109">
    <property type="protein sequence ID" value="TIA85480.1"/>
    <property type="molecule type" value="Genomic_DNA"/>
</dbReference>
<feature type="region of interest" description="Disordered" evidence="7">
    <location>
        <begin position="1"/>
        <end position="48"/>
    </location>
</feature>
<dbReference type="InterPro" id="IPR011335">
    <property type="entry name" value="Restrct_endonuc-II-like"/>
</dbReference>
<dbReference type="InterPro" id="IPR010994">
    <property type="entry name" value="RuvA_2-like"/>
</dbReference>
<feature type="domain" description="ERCC1-like central" evidence="8">
    <location>
        <begin position="64"/>
        <end position="161"/>
    </location>
</feature>
<dbReference type="GO" id="GO:0006302">
    <property type="term" value="P:double-strand break repair"/>
    <property type="evidence" value="ECO:0007669"/>
    <property type="project" value="UniProtKB-ARBA"/>
</dbReference>
<dbReference type="InterPro" id="IPR004579">
    <property type="entry name" value="ERCC1/RAD10/SWI10"/>
</dbReference>
<evidence type="ECO:0000259" key="8">
    <source>
        <dbReference type="Pfam" id="PF03834"/>
    </source>
</evidence>
<keyword evidence="5" id="KW-0234">DNA repair</keyword>
<feature type="compositionally biased region" description="Polar residues" evidence="7">
    <location>
        <begin position="322"/>
        <end position="331"/>
    </location>
</feature>
<comment type="subcellular location">
    <subcellularLocation>
        <location evidence="1">Nucleus</location>
    </subcellularLocation>
</comment>
<dbReference type="PANTHER" id="PTHR12749:SF0">
    <property type="entry name" value="DNA EXCISION REPAIR PROTEIN ERCC-1"/>
    <property type="match status" value="1"/>
</dbReference>
<dbReference type="GO" id="GO:0003684">
    <property type="term" value="F:damaged DNA binding"/>
    <property type="evidence" value="ECO:0007669"/>
    <property type="project" value="InterPro"/>
</dbReference>
<evidence type="ECO:0000313" key="10">
    <source>
        <dbReference type="Proteomes" id="UP000310189"/>
    </source>
</evidence>
<feature type="region of interest" description="Disordered" evidence="7">
    <location>
        <begin position="269"/>
        <end position="301"/>
    </location>
</feature>
<keyword evidence="3" id="KW-0227">DNA damage</keyword>
<evidence type="ECO:0000256" key="3">
    <source>
        <dbReference type="ARBA" id="ARBA00022763"/>
    </source>
</evidence>
<protein>
    <recommendedName>
        <fullName evidence="8">ERCC1-like central domain-containing protein</fullName>
    </recommendedName>
</protein>
<evidence type="ECO:0000256" key="2">
    <source>
        <dbReference type="ARBA" id="ARBA00008283"/>
    </source>
</evidence>
<dbReference type="Pfam" id="PF14520">
    <property type="entry name" value="HHH_5"/>
    <property type="match status" value="1"/>
</dbReference>
<feature type="region of interest" description="Disordered" evidence="7">
    <location>
        <begin position="315"/>
        <end position="381"/>
    </location>
</feature>
<dbReference type="InterPro" id="IPR047260">
    <property type="entry name" value="ERCC1-like_central_dom"/>
</dbReference>